<gene>
    <name evidence="13" type="ORF">VEZ01S_26_00530</name>
</gene>
<evidence type="ECO:0000313" key="13">
    <source>
        <dbReference type="EMBL" id="GAD80214.1"/>
    </source>
</evidence>
<dbReference type="EMBL" id="BATM01000026">
    <property type="protein sequence ID" value="GAD80214.1"/>
    <property type="molecule type" value="Genomic_DNA"/>
</dbReference>
<feature type="domain" description="AprE-like beta-barrel" evidence="12">
    <location>
        <begin position="332"/>
        <end position="419"/>
    </location>
</feature>
<accession>U3CG61</accession>
<keyword evidence="5 9" id="KW-0997">Cell inner membrane</keyword>
<dbReference type="InterPro" id="IPR050739">
    <property type="entry name" value="MFP"/>
</dbReference>
<evidence type="ECO:0000256" key="7">
    <source>
        <dbReference type="ARBA" id="ARBA00022989"/>
    </source>
</evidence>
<comment type="similarity">
    <text evidence="2 9">Belongs to the membrane fusion protein (MFP) (TC 8.A.1) family.</text>
</comment>
<feature type="coiled-coil region" evidence="10">
    <location>
        <begin position="218"/>
        <end position="252"/>
    </location>
</feature>
<reference evidence="13 14" key="1">
    <citation type="submission" date="2013-09" db="EMBL/GenBank/DDBJ databases">
        <title>Whole genome shotgun sequence of Vibrio ezurae NBRC 102218.</title>
        <authorList>
            <person name="Yoshida I."/>
            <person name="Hosoyama A."/>
            <person name="Numata M."/>
            <person name="Hashimoto M."/>
            <person name="Hosoyama Y."/>
            <person name="Tsuchikane K."/>
            <person name="Noguchi M."/>
            <person name="Hirakata S."/>
            <person name="Ichikawa N."/>
            <person name="Ohji S."/>
            <person name="Yamazoe A."/>
            <person name="Fujita N."/>
        </authorList>
    </citation>
    <scope>NUCLEOTIDE SEQUENCE [LARGE SCALE GENOMIC DNA]</scope>
    <source>
        <strain evidence="13 14">NBRC 102218</strain>
    </source>
</reference>
<evidence type="ECO:0000256" key="1">
    <source>
        <dbReference type="ARBA" id="ARBA00004377"/>
    </source>
</evidence>
<keyword evidence="7 9" id="KW-1133">Transmembrane helix</keyword>
<dbReference type="InterPro" id="IPR058982">
    <property type="entry name" value="Beta-barrel_AprE"/>
</dbReference>
<dbReference type="Pfam" id="PF26002">
    <property type="entry name" value="Beta-barrel_AprE"/>
    <property type="match status" value="1"/>
</dbReference>
<dbReference type="GO" id="GO:0005886">
    <property type="term" value="C:plasma membrane"/>
    <property type="evidence" value="ECO:0007669"/>
    <property type="project" value="UniProtKB-SubCell"/>
</dbReference>
<keyword evidence="6 9" id="KW-0812">Transmembrane</keyword>
<sequence>MRNRRKSEGDDWPDYEFSNSIESIKDRRLIRRVALLICCAIAILLVWSTHATVEEISKSKGQIIPLGHKQVIQSESGGTIASVDVEEGQMVKKGQQLVHFVSEKNLSTKDELEVKRANFEMKIKRYDAYINKKPLDLTEYAKEYPELTANHIEAFDKMKEKREAVEKVIESEIDKTNAELSGVLEELPSLRNQLKASHRMYLLMKEAGQNQSISEVKFLETKQKYDSYQQQVNSLNSRYQVLKSTLDNLNKQLIQKDVDLVAEVSEQRTEAQTDLIAMDARLRSSAADVKDDVVKAPVEGVIQSIPTTSAGSVVKPGGMVAVIVPVTKQGLMETKLSPRDIGFVQVGDMARIKIDAFDYSRYGSLKGVVESISPTTDQDERGGVYYKVKISIAKPYFEKNPEYLKTIPGMTGEADIITGKKTVFEYLWKPVFTNITGAFNER</sequence>
<dbReference type="PRINTS" id="PR01490">
    <property type="entry name" value="RTXTOXIND"/>
</dbReference>
<evidence type="ECO:0000256" key="8">
    <source>
        <dbReference type="ARBA" id="ARBA00023136"/>
    </source>
</evidence>
<evidence type="ECO:0000256" key="10">
    <source>
        <dbReference type="SAM" id="Coils"/>
    </source>
</evidence>
<dbReference type="GO" id="GO:0015031">
    <property type="term" value="P:protein transport"/>
    <property type="evidence" value="ECO:0007669"/>
    <property type="project" value="InterPro"/>
</dbReference>
<dbReference type="PANTHER" id="PTHR30386">
    <property type="entry name" value="MEMBRANE FUSION SUBUNIT OF EMRAB-TOLC MULTIDRUG EFFLUX PUMP"/>
    <property type="match status" value="1"/>
</dbReference>
<evidence type="ECO:0000313" key="14">
    <source>
        <dbReference type="Proteomes" id="UP000016562"/>
    </source>
</evidence>
<feature type="domain" description="LcnD-like barrel-sandwich hybrid" evidence="11">
    <location>
        <begin position="71"/>
        <end position="325"/>
    </location>
</feature>
<dbReference type="AlphaFoldDB" id="U3CG61"/>
<evidence type="ECO:0000256" key="2">
    <source>
        <dbReference type="ARBA" id="ARBA00009477"/>
    </source>
</evidence>
<evidence type="ECO:0000259" key="12">
    <source>
        <dbReference type="Pfam" id="PF26002"/>
    </source>
</evidence>
<dbReference type="OrthoDB" id="9775513at2"/>
<proteinExistence type="inferred from homology"/>
<evidence type="ECO:0000259" key="11">
    <source>
        <dbReference type="Pfam" id="PF25935"/>
    </source>
</evidence>
<dbReference type="eggNOG" id="COG0845">
    <property type="taxonomic scope" value="Bacteria"/>
</dbReference>
<keyword evidence="14" id="KW-1185">Reference proteome</keyword>
<evidence type="ECO:0000256" key="4">
    <source>
        <dbReference type="ARBA" id="ARBA00022475"/>
    </source>
</evidence>
<protein>
    <recommendedName>
        <fullName evidence="9">Membrane fusion protein (MFP) family protein</fullName>
    </recommendedName>
</protein>
<dbReference type="Pfam" id="PF25935">
    <property type="entry name" value="BSH_LcnD"/>
    <property type="match status" value="1"/>
</dbReference>
<organism evidence="13 14">
    <name type="scientific">Vibrio ezurae NBRC 102218</name>
    <dbReference type="NCBI Taxonomy" id="1219080"/>
    <lineage>
        <taxon>Bacteria</taxon>
        <taxon>Pseudomonadati</taxon>
        <taxon>Pseudomonadota</taxon>
        <taxon>Gammaproteobacteria</taxon>
        <taxon>Vibrionales</taxon>
        <taxon>Vibrionaceae</taxon>
        <taxon>Vibrio</taxon>
    </lineage>
</organism>
<keyword evidence="10" id="KW-0175">Coiled coil</keyword>
<dbReference type="Gene3D" id="2.40.50.100">
    <property type="match status" value="1"/>
</dbReference>
<feature type="transmembrane region" description="Helical" evidence="9">
    <location>
        <begin position="33"/>
        <end position="53"/>
    </location>
</feature>
<evidence type="ECO:0000256" key="3">
    <source>
        <dbReference type="ARBA" id="ARBA00022448"/>
    </source>
</evidence>
<dbReference type="PANTHER" id="PTHR30386:SF26">
    <property type="entry name" value="TRANSPORT PROTEIN COMB"/>
    <property type="match status" value="1"/>
</dbReference>
<name>U3CG61_9VIBR</name>
<dbReference type="Proteomes" id="UP000016562">
    <property type="component" value="Unassembled WGS sequence"/>
</dbReference>
<comment type="subcellular location">
    <subcellularLocation>
        <location evidence="1 9">Cell inner membrane</location>
        <topology evidence="1 9">Single-pass membrane protein</topology>
    </subcellularLocation>
</comment>
<dbReference type="STRING" id="1219080.VEZ01S_26_00530"/>
<evidence type="ECO:0000256" key="9">
    <source>
        <dbReference type="RuleBase" id="RU365093"/>
    </source>
</evidence>
<keyword evidence="3 9" id="KW-0813">Transport</keyword>
<keyword evidence="4 9" id="KW-1003">Cell membrane</keyword>
<dbReference type="NCBIfam" id="TIGR01843">
    <property type="entry name" value="type_I_hlyD"/>
    <property type="match status" value="1"/>
</dbReference>
<keyword evidence="8 9" id="KW-0472">Membrane</keyword>
<dbReference type="RefSeq" id="WP_021713922.1">
    <property type="nucleotide sequence ID" value="NZ_BATM01000026.1"/>
</dbReference>
<evidence type="ECO:0000256" key="5">
    <source>
        <dbReference type="ARBA" id="ARBA00022519"/>
    </source>
</evidence>
<evidence type="ECO:0000256" key="6">
    <source>
        <dbReference type="ARBA" id="ARBA00022692"/>
    </source>
</evidence>
<dbReference type="InterPro" id="IPR058786">
    <property type="entry name" value="BSH_LcnD"/>
</dbReference>
<dbReference type="InterPro" id="IPR010129">
    <property type="entry name" value="T1SS_HlyD"/>
</dbReference>
<comment type="caution">
    <text evidence="13">The sequence shown here is derived from an EMBL/GenBank/DDBJ whole genome shotgun (WGS) entry which is preliminary data.</text>
</comment>
<dbReference type="Gene3D" id="2.40.30.170">
    <property type="match status" value="1"/>
</dbReference>